<comment type="pathway">
    <text evidence="2 6">Cofactor biosynthesis; tetrahydrofolate biosynthesis; 2-amino-4-hydroxy-6-hydroxymethyl-7,8-dihydropteridine diphosphate from 7,8-dihydroneopterin triphosphate: step 3/4.</text>
</comment>
<evidence type="ECO:0000256" key="2">
    <source>
        <dbReference type="ARBA" id="ARBA00005013"/>
    </source>
</evidence>
<reference evidence="8" key="1">
    <citation type="journal article" date="2014" name="Int. J. Syst. Evol. Microbiol.">
        <title>Complete genome sequence of Corynebacterium casei LMG S-19264T (=DSM 44701T), isolated from a smear-ripened cheese.</title>
        <authorList>
            <consortium name="US DOE Joint Genome Institute (JGI-PGF)"/>
            <person name="Walter F."/>
            <person name="Albersmeier A."/>
            <person name="Kalinowski J."/>
            <person name="Ruckert C."/>
        </authorList>
    </citation>
    <scope>NUCLEOTIDE SEQUENCE</scope>
    <source>
        <strain evidence="8">JCM 14719</strain>
    </source>
</reference>
<dbReference type="InterPro" id="IPR006156">
    <property type="entry name" value="Dihydroneopterin_aldolase"/>
</dbReference>
<protein>
    <recommendedName>
        <fullName evidence="6">7,8-dihydroneopterin aldolase</fullName>
        <ecNumber evidence="6">4.1.2.25</ecNumber>
    </recommendedName>
</protein>
<name>A0A8J3B2D4_9BACI</name>
<keyword evidence="4 6" id="KW-0289">Folate biosynthesis</keyword>
<dbReference type="Proteomes" id="UP000637720">
    <property type="component" value="Unassembled WGS sequence"/>
</dbReference>
<dbReference type="EC" id="4.1.2.25" evidence="6"/>
<keyword evidence="9" id="KW-1185">Reference proteome</keyword>
<dbReference type="RefSeq" id="WP_308423706.1">
    <property type="nucleotide sequence ID" value="NZ_BMOF01000001.1"/>
</dbReference>
<dbReference type="EMBL" id="BMOF01000001">
    <property type="protein sequence ID" value="GGJ90871.1"/>
    <property type="molecule type" value="Genomic_DNA"/>
</dbReference>
<dbReference type="GO" id="GO:0005737">
    <property type="term" value="C:cytoplasm"/>
    <property type="evidence" value="ECO:0007669"/>
    <property type="project" value="TreeGrafter"/>
</dbReference>
<keyword evidence="5 6" id="KW-0456">Lyase</keyword>
<dbReference type="GO" id="GO:0046654">
    <property type="term" value="P:tetrahydrofolate biosynthetic process"/>
    <property type="evidence" value="ECO:0007669"/>
    <property type="project" value="UniProtKB-UniRule"/>
</dbReference>
<dbReference type="InterPro" id="IPR006157">
    <property type="entry name" value="FolB_dom"/>
</dbReference>
<evidence type="ECO:0000256" key="5">
    <source>
        <dbReference type="ARBA" id="ARBA00023239"/>
    </source>
</evidence>
<dbReference type="PANTHER" id="PTHR42844:SF1">
    <property type="entry name" value="DIHYDRONEOPTERIN ALDOLASE 1-RELATED"/>
    <property type="match status" value="1"/>
</dbReference>
<dbReference type="FunFam" id="3.30.1130.10:FF:000003">
    <property type="entry name" value="7,8-dihydroneopterin aldolase"/>
    <property type="match status" value="1"/>
</dbReference>
<evidence type="ECO:0000259" key="7">
    <source>
        <dbReference type="SMART" id="SM00905"/>
    </source>
</evidence>
<dbReference type="Gene3D" id="3.30.1130.10">
    <property type="match status" value="1"/>
</dbReference>
<evidence type="ECO:0000313" key="9">
    <source>
        <dbReference type="Proteomes" id="UP000637720"/>
    </source>
</evidence>
<evidence type="ECO:0000256" key="6">
    <source>
        <dbReference type="RuleBase" id="RU362079"/>
    </source>
</evidence>
<dbReference type="CDD" id="cd00534">
    <property type="entry name" value="DHNA_DHNTPE"/>
    <property type="match status" value="1"/>
</dbReference>
<comment type="caution">
    <text evidence="8">The sequence shown here is derived from an EMBL/GenBank/DDBJ whole genome shotgun (WGS) entry which is preliminary data.</text>
</comment>
<dbReference type="Pfam" id="PF02152">
    <property type="entry name" value="FolB"/>
    <property type="match status" value="1"/>
</dbReference>
<dbReference type="UniPathway" id="UPA00077">
    <property type="reaction ID" value="UER00154"/>
</dbReference>
<dbReference type="NCBIfam" id="TIGR00525">
    <property type="entry name" value="folB"/>
    <property type="match status" value="1"/>
</dbReference>
<dbReference type="SUPFAM" id="SSF55620">
    <property type="entry name" value="Tetrahydrobiopterin biosynthesis enzymes-like"/>
    <property type="match status" value="1"/>
</dbReference>
<dbReference type="GO" id="GO:0004150">
    <property type="term" value="F:dihydroneopterin aldolase activity"/>
    <property type="evidence" value="ECO:0007669"/>
    <property type="project" value="UniProtKB-UniRule"/>
</dbReference>
<organism evidence="8 9">
    <name type="scientific">Calditerricola satsumensis</name>
    <dbReference type="NCBI Taxonomy" id="373054"/>
    <lineage>
        <taxon>Bacteria</taxon>
        <taxon>Bacillati</taxon>
        <taxon>Bacillota</taxon>
        <taxon>Bacilli</taxon>
        <taxon>Bacillales</taxon>
        <taxon>Bacillaceae</taxon>
        <taxon>Calditerricola</taxon>
    </lineage>
</organism>
<dbReference type="InterPro" id="IPR043133">
    <property type="entry name" value="GTP-CH-I_C/QueF"/>
</dbReference>
<comment type="similarity">
    <text evidence="3 6">Belongs to the DHNA family.</text>
</comment>
<dbReference type="GO" id="GO:0046656">
    <property type="term" value="P:folic acid biosynthetic process"/>
    <property type="evidence" value="ECO:0007669"/>
    <property type="project" value="UniProtKB-UniRule"/>
</dbReference>
<evidence type="ECO:0000256" key="1">
    <source>
        <dbReference type="ARBA" id="ARBA00001353"/>
    </source>
</evidence>
<dbReference type="AlphaFoldDB" id="A0A8J3B2D4"/>
<comment type="function">
    <text evidence="6">Catalyzes the conversion of 7,8-dihydroneopterin to 6-hydroxymethyl-7,8-dihydropterin.</text>
</comment>
<evidence type="ECO:0000256" key="4">
    <source>
        <dbReference type="ARBA" id="ARBA00022909"/>
    </source>
</evidence>
<dbReference type="NCBIfam" id="TIGR00526">
    <property type="entry name" value="folB_dom"/>
    <property type="match status" value="1"/>
</dbReference>
<dbReference type="SMART" id="SM00905">
    <property type="entry name" value="FolB"/>
    <property type="match status" value="1"/>
</dbReference>
<gene>
    <name evidence="8" type="ORF">GCM10007043_00690</name>
</gene>
<sequence>MMDRIALEGMVFYGYHGVYPEERRLGQRFVVDLVLGVDLREAGRSDRLEASVDYVQVYRDVRAVVEGEPYRLLEAVAERIAQVVLARYPRVVRVTVTVKKPAVPLPGPLAHAAVTLSRTREDILPREGMAGEDEREAEARG</sequence>
<reference evidence="8" key="2">
    <citation type="submission" date="2020-09" db="EMBL/GenBank/DDBJ databases">
        <authorList>
            <person name="Sun Q."/>
            <person name="Ohkuma M."/>
        </authorList>
    </citation>
    <scope>NUCLEOTIDE SEQUENCE</scope>
    <source>
        <strain evidence="8">JCM 14719</strain>
    </source>
</reference>
<evidence type="ECO:0000256" key="3">
    <source>
        <dbReference type="ARBA" id="ARBA00005708"/>
    </source>
</evidence>
<proteinExistence type="inferred from homology"/>
<dbReference type="PANTHER" id="PTHR42844">
    <property type="entry name" value="DIHYDRONEOPTERIN ALDOLASE 1-RELATED"/>
    <property type="match status" value="1"/>
</dbReference>
<evidence type="ECO:0000313" key="8">
    <source>
        <dbReference type="EMBL" id="GGJ90871.1"/>
    </source>
</evidence>
<accession>A0A8J3B2D4</accession>
<feature type="domain" description="Dihydroneopterin aldolase/epimerase" evidence="7">
    <location>
        <begin position="5"/>
        <end position="118"/>
    </location>
</feature>
<comment type="catalytic activity">
    <reaction evidence="1 6">
        <text>7,8-dihydroneopterin = 6-hydroxymethyl-7,8-dihydropterin + glycolaldehyde</text>
        <dbReference type="Rhea" id="RHEA:10540"/>
        <dbReference type="ChEBI" id="CHEBI:17001"/>
        <dbReference type="ChEBI" id="CHEBI:17071"/>
        <dbReference type="ChEBI" id="CHEBI:44841"/>
        <dbReference type="EC" id="4.1.2.25"/>
    </reaction>
</comment>